<evidence type="ECO:0000313" key="2">
    <source>
        <dbReference type="EMBL" id="CAB4144901.1"/>
    </source>
</evidence>
<feature type="domain" description="Peptidase M15A C-terminal" evidence="1">
    <location>
        <begin position="7"/>
        <end position="111"/>
    </location>
</feature>
<sequence length="156" mass="16719">MTQITEHVTLEELTKSQTGERLGIDNMPPAAELAALKAVCEHVVEKVRAHFGKPVHINSGYRGPALNKAVGGASSSQHCKGEAVDMEIPGVPNGDLAIWVRDNLDFDQLILECYKPGVPTSGWVHCSYKAAGGNRKDVLTAAMVNGKMTYSPGIHV</sequence>
<dbReference type="Pfam" id="PF08291">
    <property type="entry name" value="Peptidase_M15_3"/>
    <property type="match status" value="1"/>
</dbReference>
<dbReference type="SUPFAM" id="SSF55166">
    <property type="entry name" value="Hedgehog/DD-peptidase"/>
    <property type="match status" value="1"/>
</dbReference>
<reference evidence="2" key="1">
    <citation type="submission" date="2020-04" db="EMBL/GenBank/DDBJ databases">
        <authorList>
            <person name="Chiriac C."/>
            <person name="Salcher M."/>
            <person name="Ghai R."/>
            <person name="Kavagutti S V."/>
        </authorList>
    </citation>
    <scope>NUCLEOTIDE SEQUENCE</scope>
</reference>
<dbReference type="Gene3D" id="3.30.1380.10">
    <property type="match status" value="1"/>
</dbReference>
<gene>
    <name evidence="2" type="ORF">UFOVP468_73</name>
</gene>
<evidence type="ECO:0000259" key="1">
    <source>
        <dbReference type="Pfam" id="PF08291"/>
    </source>
</evidence>
<dbReference type="InterPro" id="IPR009045">
    <property type="entry name" value="Zn_M74/Hedgehog-like"/>
</dbReference>
<proteinExistence type="predicted"/>
<dbReference type="InterPro" id="IPR013230">
    <property type="entry name" value="Peptidase_M15A_C"/>
</dbReference>
<dbReference type="EMBL" id="LR796432">
    <property type="protein sequence ID" value="CAB4144901.1"/>
    <property type="molecule type" value="Genomic_DNA"/>
</dbReference>
<name>A0A6J5MFB9_9CAUD</name>
<protein>
    <submittedName>
        <fullName evidence="2">Peptidase M15A, C-terminal</fullName>
    </submittedName>
</protein>
<organism evidence="2">
    <name type="scientific">uncultured Caudovirales phage</name>
    <dbReference type="NCBI Taxonomy" id="2100421"/>
    <lineage>
        <taxon>Viruses</taxon>
        <taxon>Duplodnaviria</taxon>
        <taxon>Heunggongvirae</taxon>
        <taxon>Uroviricota</taxon>
        <taxon>Caudoviricetes</taxon>
        <taxon>Peduoviridae</taxon>
        <taxon>Maltschvirus</taxon>
        <taxon>Maltschvirus maltsch</taxon>
    </lineage>
</organism>
<accession>A0A6J5MFB9</accession>